<comment type="similarity">
    <text evidence="2">Belongs to the MscS (TC 1.A.23) family.</text>
</comment>
<dbReference type="Proteomes" id="UP000009222">
    <property type="component" value="Chromosome"/>
</dbReference>
<reference evidence="11" key="1">
    <citation type="submission" date="2009-12" db="EMBL/GenBank/DDBJ databases">
        <title>Complete sequence of Treponema azotonutricium strain ZAS-9.</title>
        <authorList>
            <person name="Tetu S.G."/>
            <person name="Matson E."/>
            <person name="Ren Q."/>
            <person name="Seshadri R."/>
            <person name="Elbourne L."/>
            <person name="Hassan K.A."/>
            <person name="Durkin A."/>
            <person name="Radune D."/>
            <person name="Mohamoud Y."/>
            <person name="Shay R."/>
            <person name="Jin S."/>
            <person name="Zhang X."/>
            <person name="Lucey K."/>
            <person name="Ballor N.R."/>
            <person name="Ottesen E."/>
            <person name="Rosenthal R."/>
            <person name="Allen A."/>
            <person name="Leadbetter J.R."/>
            <person name="Paulsen I.T."/>
        </authorList>
    </citation>
    <scope>NUCLEOTIDE SEQUENCE [LARGE SCALE GENOMIC DNA]</scope>
    <source>
        <strain evidence="11">ATCC BAA-888 / DSM 13862 / ZAS-9</strain>
    </source>
</reference>
<feature type="transmembrane region" description="Helical" evidence="7">
    <location>
        <begin position="111"/>
        <end position="131"/>
    </location>
</feature>
<feature type="transmembrane region" description="Helical" evidence="7">
    <location>
        <begin position="6"/>
        <end position="28"/>
    </location>
</feature>
<feature type="transmembrane region" description="Helical" evidence="7">
    <location>
        <begin position="196"/>
        <end position="223"/>
    </location>
</feature>
<feature type="transmembrane region" description="Helical" evidence="7">
    <location>
        <begin position="69"/>
        <end position="91"/>
    </location>
</feature>
<keyword evidence="4 7" id="KW-0812">Transmembrane</keyword>
<keyword evidence="5 7" id="KW-1133">Transmembrane helix</keyword>
<dbReference type="InParanoid" id="F5YF35"/>
<dbReference type="InterPro" id="IPR045275">
    <property type="entry name" value="MscS_archaea/bacteria_type"/>
</dbReference>
<comment type="subcellular location">
    <subcellularLocation>
        <location evidence="1">Cell membrane</location>
        <topology evidence="1">Multi-pass membrane protein</topology>
    </subcellularLocation>
</comment>
<feature type="transmembrane region" description="Helical" evidence="7">
    <location>
        <begin position="167"/>
        <end position="184"/>
    </location>
</feature>
<keyword evidence="6 7" id="KW-0472">Membrane</keyword>
<dbReference type="HOGENOM" id="CLU_032048_2_0_12"/>
<dbReference type="eggNOG" id="COG0668">
    <property type="taxonomic scope" value="Bacteria"/>
</dbReference>
<dbReference type="InterPro" id="IPR023408">
    <property type="entry name" value="MscS_beta-dom_sf"/>
</dbReference>
<dbReference type="PANTHER" id="PTHR30221:SF18">
    <property type="entry name" value="SLL0590 PROTEIN"/>
    <property type="match status" value="1"/>
</dbReference>
<dbReference type="EMBL" id="CP001841">
    <property type="protein sequence ID" value="AEF83128.1"/>
    <property type="molecule type" value="Genomic_DNA"/>
</dbReference>
<accession>F5YF35</accession>
<evidence type="ECO:0000256" key="7">
    <source>
        <dbReference type="SAM" id="Phobius"/>
    </source>
</evidence>
<keyword evidence="11" id="KW-1185">Reference proteome</keyword>
<dbReference type="SUPFAM" id="SSF50182">
    <property type="entry name" value="Sm-like ribonucleoproteins"/>
    <property type="match status" value="1"/>
</dbReference>
<organism evidence="10 11">
    <name type="scientific">Leadbettera azotonutricia (strain ATCC BAA-888 / DSM 13862 / ZAS-9)</name>
    <name type="common">Treponema azotonutricium</name>
    <dbReference type="NCBI Taxonomy" id="545695"/>
    <lineage>
        <taxon>Bacteria</taxon>
        <taxon>Pseudomonadati</taxon>
        <taxon>Spirochaetota</taxon>
        <taxon>Spirochaetia</taxon>
        <taxon>Spirochaetales</taxon>
        <taxon>Breznakiellaceae</taxon>
        <taxon>Leadbettera</taxon>
    </lineage>
</organism>
<dbReference type="InterPro" id="IPR049278">
    <property type="entry name" value="MS_channel_C"/>
</dbReference>
<evidence type="ECO:0000313" key="10">
    <source>
        <dbReference type="EMBL" id="AEF83128.1"/>
    </source>
</evidence>
<dbReference type="Pfam" id="PF21082">
    <property type="entry name" value="MS_channel_3rd"/>
    <property type="match status" value="1"/>
</dbReference>
<dbReference type="Pfam" id="PF00924">
    <property type="entry name" value="MS_channel_2nd"/>
    <property type="match status" value="1"/>
</dbReference>
<evidence type="ECO:0000259" key="8">
    <source>
        <dbReference type="Pfam" id="PF00924"/>
    </source>
</evidence>
<evidence type="ECO:0000256" key="5">
    <source>
        <dbReference type="ARBA" id="ARBA00022989"/>
    </source>
</evidence>
<feature type="domain" description="Mechanosensitive ion channel MscS C-terminal" evidence="9">
    <location>
        <begin position="290"/>
        <end position="370"/>
    </location>
</feature>
<sequence>MGFAEKFGIAAGIVAGQIILIIVIWLIFKRIARKIKAGDGTKIKPLTIKNIRLLSTKQITSTIILLLRLLKYVITAFQLFITVPIVFSLFPSTEELASTIFGYILTPLKNIGIGIVKYIPNLITIIIILFINKYILKALKFFSGQIARERLKIPGFYPDWAQPTFNILRVLIYAFTVAVIYPYLPGSESRVFQGVSVFVGIIFSLGSSSAIGNLVAGLVITYMRPFKIGDRISIQGNTGFVVEKSIMVLRIKTSKNEYITYPNLQILSASIINYNTSSDEDEEGLILHAEITFGYSTPWRVIHEILIEAALKTEHVLKKPKPFVLQTALDDFYARYQINCYTKQIENMPAIYSELYQNLQDGFAAKGLDMTAPAYQIRLPAEIPTKRTKPKED</sequence>
<dbReference type="GO" id="GO:0008381">
    <property type="term" value="F:mechanosensitive monoatomic ion channel activity"/>
    <property type="evidence" value="ECO:0007669"/>
    <property type="project" value="InterPro"/>
</dbReference>
<reference evidence="10 11" key="2">
    <citation type="journal article" date="2011" name="ISME J.">
        <title>RNA-seq reveals cooperative metabolic interactions between two termite-gut spirochete species in co-culture.</title>
        <authorList>
            <person name="Rosenthal A.Z."/>
            <person name="Matson E.G."/>
            <person name="Eldar A."/>
            <person name="Leadbetter J.R."/>
        </authorList>
    </citation>
    <scope>NUCLEOTIDE SEQUENCE [LARGE SCALE GENOMIC DNA]</scope>
    <source>
        <strain evidence="11">ATCC BAA-888 / DSM 13862 / ZAS-9</strain>
    </source>
</reference>
<dbReference type="InterPro" id="IPR006685">
    <property type="entry name" value="MscS_channel_2nd"/>
</dbReference>
<dbReference type="FunCoup" id="F5YF35">
    <property type="interactions" value="135"/>
</dbReference>
<dbReference type="AlphaFoldDB" id="F5YF35"/>
<gene>
    <name evidence="10" type="ordered locus">TREAZ_2532</name>
</gene>
<evidence type="ECO:0000256" key="3">
    <source>
        <dbReference type="ARBA" id="ARBA00022475"/>
    </source>
</evidence>
<feature type="domain" description="Mechanosensitive ion channel MscS" evidence="8">
    <location>
        <begin position="211"/>
        <end position="275"/>
    </location>
</feature>
<evidence type="ECO:0000256" key="2">
    <source>
        <dbReference type="ARBA" id="ARBA00008017"/>
    </source>
</evidence>
<dbReference type="KEGG" id="taz:TREAZ_2532"/>
<dbReference type="STRING" id="545695.TREAZ_2532"/>
<evidence type="ECO:0000259" key="9">
    <source>
        <dbReference type="Pfam" id="PF21082"/>
    </source>
</evidence>
<dbReference type="InterPro" id="IPR010920">
    <property type="entry name" value="LSM_dom_sf"/>
</dbReference>
<protein>
    <submittedName>
        <fullName evidence="10">MscS Mechanosensitive ion channel</fullName>
    </submittedName>
</protein>
<dbReference type="GO" id="GO:0005886">
    <property type="term" value="C:plasma membrane"/>
    <property type="evidence" value="ECO:0007669"/>
    <property type="project" value="UniProtKB-SubCell"/>
</dbReference>
<evidence type="ECO:0000256" key="6">
    <source>
        <dbReference type="ARBA" id="ARBA00023136"/>
    </source>
</evidence>
<dbReference type="Gene3D" id="2.30.30.60">
    <property type="match status" value="1"/>
</dbReference>
<proteinExistence type="inferred from homology"/>
<dbReference type="InterPro" id="IPR011066">
    <property type="entry name" value="MscS_channel_C_sf"/>
</dbReference>
<dbReference type="Gene3D" id="1.10.287.1260">
    <property type="match status" value="1"/>
</dbReference>
<keyword evidence="3" id="KW-1003">Cell membrane</keyword>
<dbReference type="PANTHER" id="PTHR30221">
    <property type="entry name" value="SMALL-CONDUCTANCE MECHANOSENSITIVE CHANNEL"/>
    <property type="match status" value="1"/>
</dbReference>
<evidence type="ECO:0000313" key="11">
    <source>
        <dbReference type="Proteomes" id="UP000009222"/>
    </source>
</evidence>
<evidence type="ECO:0000256" key="4">
    <source>
        <dbReference type="ARBA" id="ARBA00022692"/>
    </source>
</evidence>
<dbReference type="Gene3D" id="3.30.70.100">
    <property type="match status" value="1"/>
</dbReference>
<name>F5YF35_LEAAZ</name>
<dbReference type="SUPFAM" id="SSF82689">
    <property type="entry name" value="Mechanosensitive channel protein MscS (YggB), C-terminal domain"/>
    <property type="match status" value="1"/>
</dbReference>
<evidence type="ECO:0000256" key="1">
    <source>
        <dbReference type="ARBA" id="ARBA00004651"/>
    </source>
</evidence>